<organism evidence="1">
    <name type="scientific">marine sediment metagenome</name>
    <dbReference type="NCBI Taxonomy" id="412755"/>
    <lineage>
        <taxon>unclassified sequences</taxon>
        <taxon>metagenomes</taxon>
        <taxon>ecological metagenomes</taxon>
    </lineage>
</organism>
<dbReference type="EMBL" id="LAZR01015612">
    <property type="protein sequence ID" value="KKM08159.1"/>
    <property type="molecule type" value="Genomic_DNA"/>
</dbReference>
<gene>
    <name evidence="1" type="ORF">LCGC14_1726660</name>
</gene>
<reference evidence="1" key="1">
    <citation type="journal article" date="2015" name="Nature">
        <title>Complex archaea that bridge the gap between prokaryotes and eukaryotes.</title>
        <authorList>
            <person name="Spang A."/>
            <person name="Saw J.H."/>
            <person name="Jorgensen S.L."/>
            <person name="Zaremba-Niedzwiedzka K."/>
            <person name="Martijn J."/>
            <person name="Lind A.E."/>
            <person name="van Eijk R."/>
            <person name="Schleper C."/>
            <person name="Guy L."/>
            <person name="Ettema T.J."/>
        </authorList>
    </citation>
    <scope>NUCLEOTIDE SEQUENCE</scope>
</reference>
<protein>
    <submittedName>
        <fullName evidence="1">Uncharacterized protein</fullName>
    </submittedName>
</protein>
<comment type="caution">
    <text evidence="1">The sequence shown here is derived from an EMBL/GenBank/DDBJ whole genome shotgun (WGS) entry which is preliminary data.</text>
</comment>
<dbReference type="AlphaFoldDB" id="A0A0F9HAK9"/>
<name>A0A0F9HAK9_9ZZZZ</name>
<dbReference type="Pfam" id="PF14236">
    <property type="entry name" value="DruA"/>
    <property type="match status" value="1"/>
</dbReference>
<dbReference type="InterPro" id="IPR025639">
    <property type="entry name" value="DruA"/>
</dbReference>
<sequence length="292" mass="34190">MQPPFSYRGKIFTIDDIKFIKNLIAENPDASRWALSRKLCIAWNWVQPNGALRDMVCRSLMLRLQEAGYIKLPEKKRNPDNPLVNRKSPEKVDIDQTPINRSLSEILPLEIRQVRRTPLEKTANSLIEQYHYLGYCHPVGEHLKYIVFSKDRSIACMSWSSAPRHIGCRDRFIGWEPEIRKKNLHLIAYNSRYLILPWVHVRYLASHLLGKIVRVLPVDWRCMYNHPLYYLETFIDGDRGFKGSCYRAANWIDIGYTTGRGKNDHTHKVNRSLKTVLGYPLSKSFREILQHG</sequence>
<evidence type="ECO:0000313" key="1">
    <source>
        <dbReference type="EMBL" id="KKM08159.1"/>
    </source>
</evidence>
<proteinExistence type="predicted"/>
<accession>A0A0F9HAK9</accession>